<feature type="region of interest" description="Disordered" evidence="5">
    <location>
        <begin position="354"/>
        <end position="385"/>
    </location>
</feature>
<feature type="region of interest" description="Disordered" evidence="5">
    <location>
        <begin position="1020"/>
        <end position="1040"/>
    </location>
</feature>
<dbReference type="InterPro" id="IPR032675">
    <property type="entry name" value="LRR_dom_sf"/>
</dbReference>
<feature type="compositionally biased region" description="Basic and acidic residues" evidence="5">
    <location>
        <begin position="1021"/>
        <end position="1034"/>
    </location>
</feature>
<keyword evidence="3" id="KW-0677">Repeat</keyword>
<dbReference type="SUPFAM" id="SSF52047">
    <property type="entry name" value="RNI-like"/>
    <property type="match status" value="2"/>
</dbReference>
<dbReference type="PANTHER" id="PTHR24113">
    <property type="entry name" value="RAN GTPASE-ACTIVATING PROTEIN 1"/>
    <property type="match status" value="1"/>
</dbReference>
<dbReference type="EMBL" id="JWZX01002923">
    <property type="protein sequence ID" value="KOO25828.1"/>
    <property type="molecule type" value="Genomic_DNA"/>
</dbReference>
<evidence type="ECO:0000259" key="6">
    <source>
        <dbReference type="PROSITE" id="PS50105"/>
    </source>
</evidence>
<dbReference type="GO" id="GO:0005634">
    <property type="term" value="C:nucleus"/>
    <property type="evidence" value="ECO:0007669"/>
    <property type="project" value="TreeGrafter"/>
</dbReference>
<dbReference type="PROSITE" id="PS50222">
    <property type="entry name" value="EF_HAND_2"/>
    <property type="match status" value="2"/>
</dbReference>
<dbReference type="SUPFAM" id="SSF47473">
    <property type="entry name" value="EF-hand"/>
    <property type="match status" value="1"/>
</dbReference>
<feature type="region of interest" description="Disordered" evidence="5">
    <location>
        <begin position="277"/>
        <end position="303"/>
    </location>
</feature>
<dbReference type="Pfam" id="PF00536">
    <property type="entry name" value="SAM_1"/>
    <property type="match status" value="1"/>
</dbReference>
<dbReference type="InterPro" id="IPR001660">
    <property type="entry name" value="SAM"/>
</dbReference>
<protein>
    <submittedName>
        <fullName evidence="8">Troponin skeletal muscle</fullName>
    </submittedName>
</protein>
<dbReference type="InterPro" id="IPR002048">
    <property type="entry name" value="EF_hand_dom"/>
</dbReference>
<dbReference type="AlphaFoldDB" id="A0A0M0JHW3"/>
<sequence>MEGASPKARAENFSHRYSHLCESNTIEEWYRTFCQFDRDGSGDVDLKEVGLMFRQLGQTPTEAEMLAMIEAVDADGSGTIDFEEFCLMMLRMKRHGAMPAWLSALFIDLHPDEIGKALANGVAPPPAAPRSVAVRGVYYLTSPQRGGTAVKAAIAASTPGKDESKPGPGFVANPPPGEAITREHLLIVSDLLPASKSCVSLSLAGHGPLMGPFVAGEVARGLVRLNRTLTSLDMTGCNVGDEGAAEFAEAIKVNSTLTSLSLGANNIGKEGGNALLEALRSPPAPPIDAAQPKGRKKSSDLDRMSDRMVVHGLRELNLEGNAIGEELFDAIQQQLLLKNLPRLFASCLKGCGKDESGASKKNRGSPSPQPPAEPPSLLASPVNATPEPSVRLRQEWLSESHAAALQLELLHAGVRSLELHECTRFAGAGLTGLLAPMATPVSPLATLMYLKLSGCHIDDGAVAALVSAIGRGDLRTLHSLLLDHNTISLGYTSAAGAAAAEGGTSSLSLTGANPVGVDFGRALTQLPELIEVDLSSNANVTDPFAARFIGALLVAGSALRSVHLGATKAGDACADAVAAAWSLQPPIALRCLCLSSLVSDTGARALAAALPRATALRELLLGDKISSNGVVALTDVWKDRAACTSCQLSSLVLGGEVRSGVLLRNAIDAEAIEALANLPRSFASLTDLRLSGNDRIGAEACVRLLACLEGSSAKRCTLRTLHIDNCGLTKEHATAFLEALDHVWVLTALKADNDATFAAAAGSKPGTPGSPGSRGGLLGAMHGESASSGKRSSIKFGAPAAGAPTGGGGEVARVFTLQQRLSMSRVLEENRTMGPRRVENWRLSRSLEEVAWVFSKLCHNVPKPIVDAGLSAWTGTECAHFVRNLGLEQYAESFEFNLRGPMLRSLVMPQLAQLGVRNFSHQKRIMEGVRDLLGAFERKDRVAKAQSAWSNLLTGKAGTPPHTEDLAEMHAYGDLKPTTATGPHHHTPERKPLAHGGRASSPASLPVDLRLPRIASLKHHSTFEHEATREDKPRSLPKPSVVMPALSGALGGSLVEQAQWKELAISFPEF</sequence>
<dbReference type="GO" id="GO:0006913">
    <property type="term" value="P:nucleocytoplasmic transport"/>
    <property type="evidence" value="ECO:0007669"/>
    <property type="project" value="TreeGrafter"/>
</dbReference>
<dbReference type="InterPro" id="IPR027038">
    <property type="entry name" value="RanGap"/>
</dbReference>
<dbReference type="Pfam" id="PF13516">
    <property type="entry name" value="LRR_6"/>
    <property type="match status" value="3"/>
</dbReference>
<dbReference type="SMART" id="SM00368">
    <property type="entry name" value="LRR_RI"/>
    <property type="match status" value="6"/>
</dbReference>
<feature type="compositionally biased region" description="Low complexity" evidence="5">
    <location>
        <begin position="761"/>
        <end position="771"/>
    </location>
</feature>
<dbReference type="PANTHER" id="PTHR24113:SF12">
    <property type="entry name" value="RAN GTPASE-ACTIVATING PROTEIN 1"/>
    <property type="match status" value="1"/>
</dbReference>
<dbReference type="GO" id="GO:0031267">
    <property type="term" value="F:small GTPase binding"/>
    <property type="evidence" value="ECO:0007669"/>
    <property type="project" value="TreeGrafter"/>
</dbReference>
<feature type="domain" description="SAM" evidence="6">
    <location>
        <begin position="873"/>
        <end position="935"/>
    </location>
</feature>
<gene>
    <name evidence="8" type="ORF">Ctob_005167</name>
</gene>
<evidence type="ECO:0000256" key="1">
    <source>
        <dbReference type="ARBA" id="ARBA00022468"/>
    </source>
</evidence>
<dbReference type="SMART" id="SM00054">
    <property type="entry name" value="EFh"/>
    <property type="match status" value="2"/>
</dbReference>
<organism evidence="8 9">
    <name type="scientific">Chrysochromulina tobinii</name>
    <dbReference type="NCBI Taxonomy" id="1460289"/>
    <lineage>
        <taxon>Eukaryota</taxon>
        <taxon>Haptista</taxon>
        <taxon>Haptophyta</taxon>
        <taxon>Prymnesiophyceae</taxon>
        <taxon>Prymnesiales</taxon>
        <taxon>Chrysochromulinaceae</taxon>
        <taxon>Chrysochromulina</taxon>
    </lineage>
</organism>
<evidence type="ECO:0000313" key="9">
    <source>
        <dbReference type="Proteomes" id="UP000037460"/>
    </source>
</evidence>
<dbReference type="Gene3D" id="3.80.10.10">
    <property type="entry name" value="Ribonuclease Inhibitor"/>
    <property type="match status" value="3"/>
</dbReference>
<evidence type="ECO:0000256" key="5">
    <source>
        <dbReference type="SAM" id="MobiDB-lite"/>
    </source>
</evidence>
<reference evidence="9" key="1">
    <citation type="journal article" date="2015" name="PLoS Genet.">
        <title>Genome Sequence and Transcriptome Analyses of Chrysochromulina tobin: Metabolic Tools for Enhanced Algal Fitness in the Prominent Order Prymnesiales (Haptophyceae).</title>
        <authorList>
            <person name="Hovde B.T."/>
            <person name="Deodato C.R."/>
            <person name="Hunsperger H.M."/>
            <person name="Ryken S.A."/>
            <person name="Yost W."/>
            <person name="Jha R.K."/>
            <person name="Patterson J."/>
            <person name="Monnat R.J. Jr."/>
            <person name="Barlow S.B."/>
            <person name="Starkenburg S.R."/>
            <person name="Cattolico R.A."/>
        </authorList>
    </citation>
    <scope>NUCLEOTIDE SEQUENCE</scope>
    <source>
        <strain evidence="9">CCMP291</strain>
    </source>
</reference>
<dbReference type="PROSITE" id="PS50105">
    <property type="entry name" value="SAM_DOMAIN"/>
    <property type="match status" value="1"/>
</dbReference>
<dbReference type="Gene3D" id="1.10.150.50">
    <property type="entry name" value="Transcription Factor, Ets-1"/>
    <property type="match status" value="1"/>
</dbReference>
<dbReference type="GO" id="GO:0005096">
    <property type="term" value="F:GTPase activator activity"/>
    <property type="evidence" value="ECO:0007669"/>
    <property type="project" value="UniProtKB-KW"/>
</dbReference>
<evidence type="ECO:0000256" key="4">
    <source>
        <dbReference type="ARBA" id="ARBA00022837"/>
    </source>
</evidence>
<dbReference type="InterPro" id="IPR011992">
    <property type="entry name" value="EF-hand-dom_pair"/>
</dbReference>
<dbReference type="PROSITE" id="PS00018">
    <property type="entry name" value="EF_HAND_1"/>
    <property type="match status" value="2"/>
</dbReference>
<evidence type="ECO:0000313" key="8">
    <source>
        <dbReference type="EMBL" id="KOO25828.1"/>
    </source>
</evidence>
<dbReference type="Gene3D" id="1.10.238.10">
    <property type="entry name" value="EF-hand"/>
    <property type="match status" value="1"/>
</dbReference>
<dbReference type="OrthoDB" id="120976at2759"/>
<feature type="region of interest" description="Disordered" evidence="5">
    <location>
        <begin position="761"/>
        <end position="792"/>
    </location>
</feature>
<dbReference type="GO" id="GO:0005829">
    <property type="term" value="C:cytosol"/>
    <property type="evidence" value="ECO:0007669"/>
    <property type="project" value="TreeGrafter"/>
</dbReference>
<accession>A0A0M0JHW3</accession>
<dbReference type="Pfam" id="PF13499">
    <property type="entry name" value="EF-hand_7"/>
    <property type="match status" value="1"/>
</dbReference>
<keyword evidence="9" id="KW-1185">Reference proteome</keyword>
<dbReference type="SMART" id="SM00454">
    <property type="entry name" value="SAM"/>
    <property type="match status" value="1"/>
</dbReference>
<dbReference type="GO" id="GO:0005509">
    <property type="term" value="F:calcium ion binding"/>
    <property type="evidence" value="ECO:0007669"/>
    <property type="project" value="InterPro"/>
</dbReference>
<comment type="caution">
    <text evidence="8">The sequence shown here is derived from an EMBL/GenBank/DDBJ whole genome shotgun (WGS) entry which is preliminary data.</text>
</comment>
<evidence type="ECO:0000256" key="2">
    <source>
        <dbReference type="ARBA" id="ARBA00022614"/>
    </source>
</evidence>
<dbReference type="InterPro" id="IPR013761">
    <property type="entry name" value="SAM/pointed_sf"/>
</dbReference>
<feature type="domain" description="EF-hand" evidence="7">
    <location>
        <begin position="24"/>
        <end position="59"/>
    </location>
</feature>
<name>A0A0M0JHW3_9EUKA</name>
<evidence type="ECO:0000256" key="3">
    <source>
        <dbReference type="ARBA" id="ARBA00022737"/>
    </source>
</evidence>
<feature type="domain" description="EF-hand" evidence="7">
    <location>
        <begin position="60"/>
        <end position="95"/>
    </location>
</feature>
<keyword evidence="1" id="KW-0343">GTPase activation</keyword>
<dbReference type="CDD" id="cd00051">
    <property type="entry name" value="EFh"/>
    <property type="match status" value="1"/>
</dbReference>
<keyword evidence="2" id="KW-0433">Leucine-rich repeat</keyword>
<proteinExistence type="predicted"/>
<dbReference type="SUPFAM" id="SSF47769">
    <property type="entry name" value="SAM/Pointed domain"/>
    <property type="match status" value="1"/>
</dbReference>
<dbReference type="InterPro" id="IPR001611">
    <property type="entry name" value="Leu-rich_rpt"/>
</dbReference>
<evidence type="ECO:0000259" key="7">
    <source>
        <dbReference type="PROSITE" id="PS50222"/>
    </source>
</evidence>
<dbReference type="Proteomes" id="UP000037460">
    <property type="component" value="Unassembled WGS sequence"/>
</dbReference>
<dbReference type="InterPro" id="IPR018247">
    <property type="entry name" value="EF_Hand_1_Ca_BS"/>
</dbReference>
<dbReference type="GO" id="GO:0048471">
    <property type="term" value="C:perinuclear region of cytoplasm"/>
    <property type="evidence" value="ECO:0007669"/>
    <property type="project" value="TreeGrafter"/>
</dbReference>
<feature type="region of interest" description="Disordered" evidence="5">
    <location>
        <begin position="974"/>
        <end position="1005"/>
    </location>
</feature>
<dbReference type="FunFam" id="1.10.238.10:FF:000178">
    <property type="entry name" value="Calmodulin-2 A"/>
    <property type="match status" value="1"/>
</dbReference>
<keyword evidence="4" id="KW-0106">Calcium</keyword>